<keyword evidence="7 14" id="KW-0460">Magnesium</keyword>
<dbReference type="PANTHER" id="PTHR43522:SF2">
    <property type="entry name" value="TRANSKETOLASE 1-RELATED"/>
    <property type="match status" value="1"/>
</dbReference>
<evidence type="ECO:0000256" key="6">
    <source>
        <dbReference type="ARBA" id="ARBA00022723"/>
    </source>
</evidence>
<dbReference type="SUPFAM" id="SSF52922">
    <property type="entry name" value="TK C-terminal domain-like"/>
    <property type="match status" value="1"/>
</dbReference>
<organism evidence="17 18">
    <name type="scientific">Liquorilactobacillus satsumensis DSM 16230 = JCM 12392</name>
    <dbReference type="NCBI Taxonomy" id="1423801"/>
    <lineage>
        <taxon>Bacteria</taxon>
        <taxon>Bacillati</taxon>
        <taxon>Bacillota</taxon>
        <taxon>Bacilli</taxon>
        <taxon>Lactobacillales</taxon>
        <taxon>Lactobacillaceae</taxon>
        <taxon>Liquorilactobacillus</taxon>
    </lineage>
</organism>
<dbReference type="NCBIfam" id="TIGR00232">
    <property type="entry name" value="tktlase_bact"/>
    <property type="match status" value="1"/>
</dbReference>
<comment type="cofactor">
    <cofactor evidence="13">
        <name>thiamine diphosphate</name>
        <dbReference type="ChEBI" id="CHEBI:58937"/>
    </cofactor>
    <text evidence="13">Binds 1 thiamine pyrophosphate per subunit. During the reaction, the substrate forms a covalent intermediate with the cofactor.</text>
</comment>
<name>A0A0R1UZV2_9LACO</name>
<feature type="binding site" evidence="13">
    <location>
        <begin position="116"/>
        <end position="118"/>
    </location>
    <ligand>
        <name>thiamine diphosphate</name>
        <dbReference type="ChEBI" id="CHEBI:58937"/>
    </ligand>
</feature>
<gene>
    <name evidence="17" type="ORF">FD50_GL000550</name>
</gene>
<feature type="binding site" evidence="13">
    <location>
        <position position="158"/>
    </location>
    <ligand>
        <name>thiamine diphosphate</name>
        <dbReference type="ChEBI" id="CHEBI:58937"/>
    </ligand>
</feature>
<keyword evidence="5" id="KW-0808">Transferase</keyword>
<dbReference type="STRING" id="1423801.FD50_GL000550"/>
<evidence type="ECO:0000256" key="4">
    <source>
        <dbReference type="ARBA" id="ARBA00016662"/>
    </source>
</evidence>
<dbReference type="SMART" id="SM00861">
    <property type="entry name" value="Transket_pyr"/>
    <property type="match status" value="1"/>
</dbReference>
<evidence type="ECO:0000256" key="13">
    <source>
        <dbReference type="PIRSR" id="PIRSR605478-3"/>
    </source>
</evidence>
<sequence length="679" mass="74715">MFDKTDKLSVNAIRMLSIDTVENANSGHPGLPLGAAPMAYTLWTRHLKIDPKNSKWLDRDRFVLSAGHGSAMLYSLLHLSGYQVSLDSLQHFRKEGSVTPGHPEYGLTDGVEATTGPLGQGLGMAVGMAMAEKHLAAMYNKPKFKIIDHYTYSLVSDGDLMEGISHEVASLAGHLNLGKLIVLYDSNNISLDGPTDMAFDEDIQKRFKGYGWQYLKVADGNKLESIDQALSEAKENTQQPTIIEIKTIIGYGAPKQGTNKVHGNPLGKESVAVARKFYHWSYAPFEIPAEVYSRFRELVVKNGEVHYQKWQAVFDKYQKEYPELAHQFRTSFANEVNEEWSQKVPVYTAEQQLTEASRATGHKVISAISKCNPHFWGGSADLFSSNKTDAEDSQAFEPENPRGRNIWFGVREFGQAAVLNGIALHGGSKVYGSTFFVFSDYLRGALRLSALQGLPVTYVFTHDSIAVGEDGPTHEPIEHLMNMRAIPNVNVIRPADANEVIGAWKVALASKKTPTVLVLSRQNLPVLPGTDRLAAEGVKRGAYVISHSQKAIPAGILIATGSEVQLALAAQSKLLENEIDVSVVSMPSFELFEHQSQSYQESVLPNAVDARMSLEMGATLGWERYVGRKGLALGIDRFGASGDGTEIINHYGFTVDNVVQLFEKHLKRNYVSQGGSIND</sequence>
<evidence type="ECO:0000256" key="2">
    <source>
        <dbReference type="ARBA" id="ARBA00011738"/>
    </source>
</evidence>
<evidence type="ECO:0000313" key="18">
    <source>
        <dbReference type="Proteomes" id="UP000051166"/>
    </source>
</evidence>
<dbReference type="InterPro" id="IPR005474">
    <property type="entry name" value="Transketolase_N"/>
</dbReference>
<feature type="binding site" evidence="12">
    <location>
        <position position="385"/>
    </location>
    <ligand>
        <name>substrate</name>
    </ligand>
</feature>
<comment type="catalytic activity">
    <reaction evidence="9">
        <text>D-sedoheptulose 7-phosphate + D-glyceraldehyde 3-phosphate = aldehydo-D-ribose 5-phosphate + D-xylulose 5-phosphate</text>
        <dbReference type="Rhea" id="RHEA:10508"/>
        <dbReference type="ChEBI" id="CHEBI:57483"/>
        <dbReference type="ChEBI" id="CHEBI:57737"/>
        <dbReference type="ChEBI" id="CHEBI:58273"/>
        <dbReference type="ChEBI" id="CHEBI:59776"/>
        <dbReference type="EC" id="2.2.1.1"/>
    </reaction>
</comment>
<dbReference type="GO" id="GO:0046872">
    <property type="term" value="F:metal ion binding"/>
    <property type="evidence" value="ECO:0007669"/>
    <property type="project" value="UniProtKB-KW"/>
</dbReference>
<dbReference type="Pfam" id="PF02779">
    <property type="entry name" value="Transket_pyr"/>
    <property type="match status" value="1"/>
</dbReference>
<dbReference type="EMBL" id="AZFQ01000036">
    <property type="protein sequence ID" value="KRL98742.1"/>
    <property type="molecule type" value="Genomic_DNA"/>
</dbReference>
<dbReference type="CDD" id="cd07033">
    <property type="entry name" value="TPP_PYR_DXS_TK_like"/>
    <property type="match status" value="1"/>
</dbReference>
<feature type="binding site" evidence="12">
    <location>
        <position position="262"/>
    </location>
    <ligand>
        <name>substrate</name>
    </ligand>
</feature>
<dbReference type="InterPro" id="IPR005478">
    <property type="entry name" value="Transketolase_bac-like"/>
</dbReference>
<keyword evidence="6 14" id="KW-0479">Metal-binding</keyword>
<dbReference type="InterPro" id="IPR005475">
    <property type="entry name" value="Transketolase-like_Pyr-bd"/>
</dbReference>
<comment type="subunit">
    <text evidence="2">Homodimer.</text>
</comment>
<evidence type="ECO:0000256" key="14">
    <source>
        <dbReference type="PIRSR" id="PIRSR605478-4"/>
    </source>
</evidence>
<dbReference type="OrthoDB" id="8732661at2"/>
<dbReference type="PATRIC" id="fig|1423801.4.peg.559"/>
<dbReference type="CDD" id="cd02012">
    <property type="entry name" value="TPP_TK"/>
    <property type="match status" value="1"/>
</dbReference>
<dbReference type="PROSITE" id="PS00801">
    <property type="entry name" value="TRANSKETOLASE_1"/>
    <property type="match status" value="1"/>
</dbReference>
<evidence type="ECO:0000256" key="5">
    <source>
        <dbReference type="ARBA" id="ARBA00022679"/>
    </source>
</evidence>
<feature type="binding site" evidence="12">
    <location>
        <position position="462"/>
    </location>
    <ligand>
        <name>substrate</name>
    </ligand>
</feature>
<dbReference type="Proteomes" id="UP000051166">
    <property type="component" value="Unassembled WGS sequence"/>
</dbReference>
<feature type="site" description="Important for catalytic activity" evidence="15">
    <location>
        <position position="262"/>
    </location>
</feature>
<dbReference type="AlphaFoldDB" id="A0A0R1UZV2"/>
<dbReference type="Pfam" id="PF00456">
    <property type="entry name" value="Transketolase_N"/>
    <property type="match status" value="1"/>
</dbReference>
<dbReference type="SUPFAM" id="SSF52518">
    <property type="entry name" value="Thiamin diphosphate-binding fold (THDP-binding)"/>
    <property type="match status" value="2"/>
</dbReference>
<protein>
    <recommendedName>
        <fullName evidence="4 10">Transketolase</fullName>
        <ecNumber evidence="3 10">2.2.1.1</ecNumber>
    </recommendedName>
</protein>
<evidence type="ECO:0000256" key="10">
    <source>
        <dbReference type="NCBIfam" id="TIGR00232"/>
    </source>
</evidence>
<dbReference type="InterPro" id="IPR009014">
    <property type="entry name" value="Transketo_C/PFOR_II"/>
</dbReference>
<feature type="domain" description="Transketolase-like pyrimidine-binding" evidence="16">
    <location>
        <begin position="355"/>
        <end position="526"/>
    </location>
</feature>
<accession>A0A0R1UZV2</accession>
<dbReference type="InterPro" id="IPR029061">
    <property type="entry name" value="THDP-binding"/>
</dbReference>
<evidence type="ECO:0000256" key="12">
    <source>
        <dbReference type="PIRSR" id="PIRSR605478-2"/>
    </source>
</evidence>
<feature type="binding site" evidence="12">
    <location>
        <position position="470"/>
    </location>
    <ligand>
        <name>substrate</name>
    </ligand>
</feature>
<feature type="binding site" evidence="13">
    <location>
        <position position="187"/>
    </location>
    <ligand>
        <name>thiamine diphosphate</name>
        <dbReference type="ChEBI" id="CHEBI:58937"/>
    </ligand>
</feature>
<dbReference type="GO" id="GO:0006098">
    <property type="term" value="P:pentose-phosphate shunt"/>
    <property type="evidence" value="ECO:0007669"/>
    <property type="project" value="TreeGrafter"/>
</dbReference>
<dbReference type="GeneID" id="98307985"/>
<feature type="site" description="Important for catalytic activity" evidence="15">
    <location>
        <position position="28"/>
    </location>
</feature>
<feature type="binding site" evidence="13">
    <location>
        <position position="68"/>
    </location>
    <ligand>
        <name>thiamine diphosphate</name>
        <dbReference type="ChEBI" id="CHEBI:58937"/>
    </ligand>
</feature>
<comment type="caution">
    <text evidence="17">The sequence shown here is derived from an EMBL/GenBank/DDBJ whole genome shotgun (WGS) entry which is preliminary data.</text>
</comment>
<evidence type="ECO:0000259" key="16">
    <source>
        <dbReference type="SMART" id="SM00861"/>
    </source>
</evidence>
<evidence type="ECO:0000256" key="7">
    <source>
        <dbReference type="ARBA" id="ARBA00022842"/>
    </source>
</evidence>
<dbReference type="PANTHER" id="PTHR43522">
    <property type="entry name" value="TRANSKETOLASE"/>
    <property type="match status" value="1"/>
</dbReference>
<dbReference type="InterPro" id="IPR033247">
    <property type="entry name" value="Transketolase_fam"/>
</dbReference>
<dbReference type="InterPro" id="IPR055152">
    <property type="entry name" value="Transketolase-like_C_2"/>
</dbReference>
<keyword evidence="8 13" id="KW-0786">Thiamine pyrophosphate</keyword>
<dbReference type="RefSeq" id="WP_056960697.1">
    <property type="nucleotide sequence ID" value="NZ_AZFQ01000036.1"/>
</dbReference>
<feature type="binding site" evidence="14">
    <location>
        <position position="187"/>
    </location>
    <ligand>
        <name>Mg(2+)</name>
        <dbReference type="ChEBI" id="CHEBI:18420"/>
    </ligand>
</feature>
<feature type="binding site" evidence="12">
    <location>
        <position position="358"/>
    </location>
    <ligand>
        <name>substrate</name>
    </ligand>
</feature>
<feature type="active site" description="Proton donor" evidence="11">
    <location>
        <position position="412"/>
    </location>
</feature>
<comment type="similarity">
    <text evidence="1">Belongs to the transketolase family.</text>
</comment>
<evidence type="ECO:0000313" key="17">
    <source>
        <dbReference type="EMBL" id="KRL98742.1"/>
    </source>
</evidence>
<dbReference type="Gene3D" id="3.40.50.920">
    <property type="match status" value="1"/>
</dbReference>
<evidence type="ECO:0000256" key="15">
    <source>
        <dbReference type="PIRSR" id="PIRSR605478-5"/>
    </source>
</evidence>
<feature type="binding site" evidence="14">
    <location>
        <position position="157"/>
    </location>
    <ligand>
        <name>Mg(2+)</name>
        <dbReference type="ChEBI" id="CHEBI:18420"/>
    </ligand>
</feature>
<dbReference type="Pfam" id="PF22613">
    <property type="entry name" value="Transketolase_C_1"/>
    <property type="match status" value="1"/>
</dbReference>
<feature type="binding site" evidence="14">
    <location>
        <position position="189"/>
    </location>
    <ligand>
        <name>Mg(2+)</name>
        <dbReference type="ChEBI" id="CHEBI:18420"/>
    </ligand>
</feature>
<dbReference type="Gene3D" id="3.40.50.970">
    <property type="match status" value="2"/>
</dbReference>
<proteinExistence type="inferred from homology"/>
<evidence type="ECO:0000256" key="11">
    <source>
        <dbReference type="PIRSR" id="PIRSR605478-1"/>
    </source>
</evidence>
<evidence type="ECO:0000256" key="1">
    <source>
        <dbReference type="ARBA" id="ARBA00007131"/>
    </source>
</evidence>
<feature type="binding site" evidence="13">
    <location>
        <position position="438"/>
    </location>
    <ligand>
        <name>thiamine diphosphate</name>
        <dbReference type="ChEBI" id="CHEBI:58937"/>
    </ligand>
</feature>
<evidence type="ECO:0000256" key="8">
    <source>
        <dbReference type="ARBA" id="ARBA00023052"/>
    </source>
</evidence>
<feature type="binding site" evidence="12">
    <location>
        <position position="28"/>
    </location>
    <ligand>
        <name>substrate</name>
    </ligand>
</feature>
<dbReference type="GO" id="GO:0004802">
    <property type="term" value="F:transketolase activity"/>
    <property type="evidence" value="ECO:0007669"/>
    <property type="project" value="UniProtKB-UniRule"/>
</dbReference>
<evidence type="ECO:0000256" key="3">
    <source>
        <dbReference type="ARBA" id="ARBA00013152"/>
    </source>
</evidence>
<dbReference type="EC" id="2.2.1.1" evidence="3 10"/>
<dbReference type="FunFam" id="3.40.50.970:FF:000003">
    <property type="entry name" value="Transketolase"/>
    <property type="match status" value="1"/>
</dbReference>
<feature type="binding site" evidence="13">
    <location>
        <position position="262"/>
    </location>
    <ligand>
        <name>thiamine diphosphate</name>
        <dbReference type="ChEBI" id="CHEBI:58937"/>
    </ligand>
</feature>
<feature type="binding site" evidence="12">
    <location>
        <position position="521"/>
    </location>
    <ligand>
        <name>substrate</name>
    </ligand>
</feature>
<evidence type="ECO:0000256" key="9">
    <source>
        <dbReference type="ARBA" id="ARBA00049473"/>
    </source>
</evidence>
<dbReference type="GO" id="GO:0005829">
    <property type="term" value="C:cytosol"/>
    <property type="evidence" value="ECO:0007669"/>
    <property type="project" value="TreeGrafter"/>
</dbReference>
<comment type="cofactor">
    <cofactor evidence="14">
        <name>Mg(2+)</name>
        <dbReference type="ChEBI" id="CHEBI:18420"/>
    </cofactor>
    <text evidence="14">Binds 1 Mg(2+) ion per subunit. Can also utilize other divalent metal cations, such as Ca(2+), Mn(2+) and Co(2+).</text>
</comment>
<dbReference type="FunFam" id="3.40.50.970:FF:000004">
    <property type="entry name" value="Transketolase"/>
    <property type="match status" value="1"/>
</dbReference>
<feature type="binding site" evidence="12">
    <location>
        <position position="474"/>
    </location>
    <ligand>
        <name>substrate</name>
    </ligand>
</feature>
<reference evidence="17 18" key="1">
    <citation type="journal article" date="2015" name="Genome Announc.">
        <title>Expanding the biotechnology potential of lactobacilli through comparative genomics of 213 strains and associated genera.</title>
        <authorList>
            <person name="Sun Z."/>
            <person name="Harris H.M."/>
            <person name="McCann A."/>
            <person name="Guo C."/>
            <person name="Argimon S."/>
            <person name="Zhang W."/>
            <person name="Yang X."/>
            <person name="Jeffery I.B."/>
            <person name="Cooney J.C."/>
            <person name="Kagawa T.F."/>
            <person name="Liu W."/>
            <person name="Song Y."/>
            <person name="Salvetti E."/>
            <person name="Wrobel A."/>
            <person name="Rasinkangas P."/>
            <person name="Parkhill J."/>
            <person name="Rea M.C."/>
            <person name="O'Sullivan O."/>
            <person name="Ritari J."/>
            <person name="Douillard F.P."/>
            <person name="Paul Ross R."/>
            <person name="Yang R."/>
            <person name="Briner A.E."/>
            <person name="Felis G.E."/>
            <person name="de Vos W.M."/>
            <person name="Barrangou R."/>
            <person name="Klaenhammer T.R."/>
            <person name="Caufield P.W."/>
            <person name="Cui Y."/>
            <person name="Zhang H."/>
            <person name="O'Toole P.W."/>
        </authorList>
    </citation>
    <scope>NUCLEOTIDE SEQUENCE [LARGE SCALE GENOMIC DNA]</scope>
    <source>
        <strain evidence="17 18">DSM 16230</strain>
    </source>
</reference>
<dbReference type="FunFam" id="3.40.50.920:FF:000003">
    <property type="entry name" value="Transketolase"/>
    <property type="match status" value="1"/>
</dbReference>
<keyword evidence="18" id="KW-1185">Reference proteome</keyword>
<dbReference type="InterPro" id="IPR049557">
    <property type="entry name" value="Transketolase_CS"/>
</dbReference>